<comment type="caution">
    <text evidence="2">The sequence shown here is derived from an EMBL/GenBank/DDBJ whole genome shotgun (WGS) entry which is preliminary data.</text>
</comment>
<dbReference type="Proteomes" id="UP000242636">
    <property type="component" value="Unassembled WGS sequence"/>
</dbReference>
<feature type="compositionally biased region" description="Basic residues" evidence="1">
    <location>
        <begin position="135"/>
        <end position="162"/>
    </location>
</feature>
<evidence type="ECO:0000313" key="3">
    <source>
        <dbReference type="Proteomes" id="UP000242636"/>
    </source>
</evidence>
<name>A0A1T1CRM1_9SYNE</name>
<feature type="region of interest" description="Disordered" evidence="1">
    <location>
        <begin position="134"/>
        <end position="162"/>
    </location>
</feature>
<accession>A0A1T1CRM1</accession>
<protein>
    <submittedName>
        <fullName evidence="2">Uncharacterized protein</fullName>
    </submittedName>
</protein>
<gene>
    <name evidence="2" type="ORF">BV61_04795</name>
</gene>
<proteinExistence type="predicted"/>
<keyword evidence="3" id="KW-1185">Reference proteome</keyword>
<organism evidence="2 3">
    <name type="scientific">Candidatus Synechococcus spongiarum LMB bulk15M</name>
    <dbReference type="NCBI Taxonomy" id="1943582"/>
    <lineage>
        <taxon>Bacteria</taxon>
        <taxon>Bacillati</taxon>
        <taxon>Cyanobacteriota</taxon>
        <taxon>Cyanophyceae</taxon>
        <taxon>Synechococcales</taxon>
        <taxon>Synechococcaceae</taxon>
        <taxon>Synechococcus</taxon>
    </lineage>
</organism>
<reference evidence="2 3" key="1">
    <citation type="submission" date="2017-02" db="EMBL/GenBank/DDBJ databases">
        <title>Draft Genome Sequences of 'Candidatus Synechococcus spongiarum', Cyanobacterial Symbionts of the Mediterranean Sponge Aplysina aerophoba from two locations.</title>
        <authorList>
            <person name="Slaby B.M."/>
            <person name="Hentschel U."/>
        </authorList>
    </citation>
    <scope>NUCLEOTIDE SEQUENCE [LARGE SCALE GENOMIC DNA]</scope>
    <source>
        <strain evidence="2">LMB bulk15M</strain>
    </source>
</reference>
<evidence type="ECO:0000256" key="1">
    <source>
        <dbReference type="SAM" id="MobiDB-lite"/>
    </source>
</evidence>
<sequence>MKILLLAGVGIVLLVGVVLLIRRRSLRKQIPPSPLQTRAVEGLVQGDFRPSPSPDQAAAVHRLGQPQPMDPRQRRQMLRYLKSSYDKGSQARLAAVEDMVAWGHPACLPLLRCGLRDADLRVVGLSARGLERFRGPRQRQHLRHPPRRSHRLRGGHHPSKPV</sequence>
<dbReference type="AlphaFoldDB" id="A0A1T1CRM1"/>
<evidence type="ECO:0000313" key="2">
    <source>
        <dbReference type="EMBL" id="OOV31259.1"/>
    </source>
</evidence>
<dbReference type="EMBL" id="MWLD01000059">
    <property type="protein sequence ID" value="OOV31259.1"/>
    <property type="molecule type" value="Genomic_DNA"/>
</dbReference>